<sequence>MTPIPYNNNPGACAQGAEMTFAAYPRRTLTDDEIRRYREDGVVMIRGAIEPNWMALIESGIEQARTNTSLVGRFMSRKVEGYQMDIFLWKRIDALRDLIYYGPFARWAQQLMRSSEVRFFYDQMFIKEPGTDAPTPWHQDLSFWPIRGEQICSFWIPCDPVTRANSGLLYVKGSHLWPQRFKAISPDYVAAIIDEAMDDIPDINADPGRYELLDWEMEPGDILMFHPLTLHGSYGNASRTQRRRALALRWTGDDVVYAPSAKRMPIHFEHDSTAGGPLRGAAFPRILPTIEPAERAARLRPERQALLRLLGSSAYNAWAAARLGLKRDATRALRQTWKP</sequence>
<dbReference type="EMBL" id="BQKM01000003">
    <property type="protein sequence ID" value="GJN51984.1"/>
    <property type="molecule type" value="Genomic_DNA"/>
</dbReference>
<accession>A0A6J4E4A3</accession>
<organism evidence="1 3">
    <name type="scientific">Pseudomonas tohonis</name>
    <dbReference type="NCBI Taxonomy" id="2725477"/>
    <lineage>
        <taxon>Bacteria</taxon>
        <taxon>Pseudomonadati</taxon>
        <taxon>Pseudomonadota</taxon>
        <taxon>Gammaproteobacteria</taxon>
        <taxon>Pseudomonadales</taxon>
        <taxon>Pseudomonadaceae</taxon>
        <taxon>Pseudomonas</taxon>
    </lineage>
</organism>
<gene>
    <name evidence="1" type="ORF">TUM18999_28480</name>
    <name evidence="2" type="ORF">TUM20286_17360</name>
</gene>
<dbReference type="GO" id="GO:0005506">
    <property type="term" value="F:iron ion binding"/>
    <property type="evidence" value="ECO:0007669"/>
    <property type="project" value="UniProtKB-ARBA"/>
</dbReference>
<evidence type="ECO:0008006" key="5">
    <source>
        <dbReference type="Google" id="ProtNLM"/>
    </source>
</evidence>
<dbReference type="GO" id="GO:0016706">
    <property type="term" value="F:2-oxoglutarate-dependent dioxygenase activity"/>
    <property type="evidence" value="ECO:0007669"/>
    <property type="project" value="UniProtKB-ARBA"/>
</dbReference>
<evidence type="ECO:0000313" key="2">
    <source>
        <dbReference type="EMBL" id="GJN51984.1"/>
    </source>
</evidence>
<dbReference type="Pfam" id="PF05721">
    <property type="entry name" value="PhyH"/>
    <property type="match status" value="1"/>
</dbReference>
<dbReference type="Gene3D" id="2.60.120.620">
    <property type="entry name" value="q2cbj1_9rhob like domain"/>
    <property type="match status" value="1"/>
</dbReference>
<dbReference type="Proteomes" id="UP001054892">
    <property type="component" value="Unassembled WGS sequence"/>
</dbReference>
<evidence type="ECO:0000313" key="3">
    <source>
        <dbReference type="Proteomes" id="UP000509383"/>
    </source>
</evidence>
<evidence type="ECO:0000313" key="4">
    <source>
        <dbReference type="Proteomes" id="UP001054892"/>
    </source>
</evidence>
<evidence type="ECO:0000313" key="1">
    <source>
        <dbReference type="EMBL" id="BCG24657.1"/>
    </source>
</evidence>
<dbReference type="InterPro" id="IPR008775">
    <property type="entry name" value="Phytyl_CoA_dOase-like"/>
</dbReference>
<dbReference type="PANTHER" id="PTHR20883:SF49">
    <property type="entry name" value="PHYTANOYL-COA DIOXYGENASE"/>
    <property type="match status" value="1"/>
</dbReference>
<dbReference type="PANTHER" id="PTHR20883">
    <property type="entry name" value="PHYTANOYL-COA DIOXYGENASE DOMAIN CONTAINING 1"/>
    <property type="match status" value="1"/>
</dbReference>
<name>A0A6J4E4A3_9PSED</name>
<proteinExistence type="predicted"/>
<dbReference type="SUPFAM" id="SSF51197">
    <property type="entry name" value="Clavaminate synthase-like"/>
    <property type="match status" value="1"/>
</dbReference>
<protein>
    <recommendedName>
        <fullName evidence="5">Phytanoyl-CoA dioxygenase</fullName>
    </recommendedName>
</protein>
<keyword evidence="4" id="KW-1185">Reference proteome</keyword>
<dbReference type="Proteomes" id="UP000509383">
    <property type="component" value="Chromosome"/>
</dbReference>
<reference evidence="1 3" key="1">
    <citation type="submission" date="2020-05" db="EMBL/GenBank/DDBJ databases">
        <title>Characterization of novel class B3 metallo-beta-lactamase from novel Pseudomonas species.</title>
        <authorList>
            <person name="Yamada K."/>
            <person name="Aoki K."/>
            <person name="Ishii Y."/>
        </authorList>
    </citation>
    <scope>NUCLEOTIDE SEQUENCE [LARGE SCALE GENOMIC DNA]</scope>
    <source>
        <strain evidence="1 3">TUM18999</strain>
        <strain evidence="2 4">TUM20286</strain>
    </source>
</reference>
<dbReference type="EMBL" id="AP023189">
    <property type="protein sequence ID" value="BCG24657.1"/>
    <property type="molecule type" value="Genomic_DNA"/>
</dbReference>
<dbReference type="AlphaFoldDB" id="A0A6J4E4A3"/>
<dbReference type="KEGG" id="ptw:TUM18999_28480"/>